<organism evidence="11 12">
    <name type="scientific">Parahalioglobus pacificus</name>
    <dbReference type="NCBI Taxonomy" id="930806"/>
    <lineage>
        <taxon>Bacteria</taxon>
        <taxon>Pseudomonadati</taxon>
        <taxon>Pseudomonadota</taxon>
        <taxon>Gammaproteobacteria</taxon>
        <taxon>Cellvibrionales</taxon>
        <taxon>Halieaceae</taxon>
        <taxon>Parahalioglobus</taxon>
    </lineage>
</organism>
<feature type="transmembrane region" description="Helical" evidence="10">
    <location>
        <begin position="280"/>
        <end position="300"/>
    </location>
</feature>
<dbReference type="PIRSF" id="PIRSF006603">
    <property type="entry name" value="DinF"/>
    <property type="match status" value="1"/>
</dbReference>
<dbReference type="Proteomes" id="UP000644693">
    <property type="component" value="Unassembled WGS sequence"/>
</dbReference>
<keyword evidence="4" id="KW-1003">Cell membrane</keyword>
<feature type="transmembrane region" description="Helical" evidence="10">
    <location>
        <begin position="355"/>
        <end position="375"/>
    </location>
</feature>
<dbReference type="GO" id="GO:0015297">
    <property type="term" value="F:antiporter activity"/>
    <property type="evidence" value="ECO:0007669"/>
    <property type="project" value="UniProtKB-KW"/>
</dbReference>
<feature type="transmembrane region" description="Helical" evidence="10">
    <location>
        <begin position="157"/>
        <end position="177"/>
    </location>
</feature>
<reference evidence="11" key="1">
    <citation type="journal article" date="2014" name="Int. J. Syst. Evol. Microbiol.">
        <title>Complete genome sequence of Corynebacterium casei LMG S-19264T (=DSM 44701T), isolated from a smear-ripened cheese.</title>
        <authorList>
            <consortium name="US DOE Joint Genome Institute (JGI-PGF)"/>
            <person name="Walter F."/>
            <person name="Albersmeier A."/>
            <person name="Kalinowski J."/>
            <person name="Ruckert C."/>
        </authorList>
    </citation>
    <scope>NUCLEOTIDE SEQUENCE</scope>
    <source>
        <strain evidence="11">KCTC 23430</strain>
    </source>
</reference>
<feature type="transmembrane region" description="Helical" evidence="10">
    <location>
        <begin position="387"/>
        <end position="406"/>
    </location>
</feature>
<feature type="transmembrane region" description="Helical" evidence="10">
    <location>
        <begin position="183"/>
        <end position="209"/>
    </location>
</feature>
<dbReference type="Pfam" id="PF01554">
    <property type="entry name" value="MatE"/>
    <property type="match status" value="2"/>
</dbReference>
<sequence length="454" mass="49930">MFSKATLKELFVLALPMVVSQGAFALMVFTDRFFMSRLDATHIAAALGGGVTFFVTIALFNGIMAYANALVAQYYGAGQFSKCPRVLTQGVILAFLCLPLLLPLTWWISDVFAWMGHEAEQVELETQYYFALMAGAILTLVKTCFASYFSGIGRTRVVMISDVIGVACNIPLSWMLIFGHFGLPALGIVGAGIGTVLATGVTLSVYLLFYLNRTHRQQFSVAQSFAFNAGIMRRYVRLGFPSGFEMFIGAATFNLFLLLFQSYGVDEGAAMAIVFNWDMLSYVPLIGLNIAVMSLIGRYVGAGDLSRANQVISSGFIIALGYSAVLGLCFIIFRIELMDVFQTPEDDFASIRELGAKMMIGMATYVMADAVILVCSGTLRGAGDTRWLMTASILIHLAMLAVQVLVIKGMTLPPLVSWWVFVGTLIWLAVTYLLRVLRGRWRRPQRLARVMLET</sequence>
<evidence type="ECO:0000256" key="2">
    <source>
        <dbReference type="ARBA" id="ARBA00022448"/>
    </source>
</evidence>
<feature type="transmembrane region" description="Helical" evidence="10">
    <location>
        <begin position="86"/>
        <end position="108"/>
    </location>
</feature>
<evidence type="ECO:0000256" key="8">
    <source>
        <dbReference type="ARBA" id="ARBA00023136"/>
    </source>
</evidence>
<evidence type="ECO:0000256" key="6">
    <source>
        <dbReference type="ARBA" id="ARBA00022989"/>
    </source>
</evidence>
<gene>
    <name evidence="11" type="ORF">GCM10007053_08570</name>
</gene>
<feature type="transmembrane region" description="Helical" evidence="10">
    <location>
        <begin position="128"/>
        <end position="150"/>
    </location>
</feature>
<keyword evidence="7" id="KW-0406">Ion transport</keyword>
<comment type="caution">
    <text evidence="11">The sequence shown here is derived from an EMBL/GenBank/DDBJ whole genome shotgun (WGS) entry which is preliminary data.</text>
</comment>
<reference evidence="11" key="2">
    <citation type="submission" date="2020-09" db="EMBL/GenBank/DDBJ databases">
        <authorList>
            <person name="Sun Q."/>
            <person name="Kim S."/>
        </authorList>
    </citation>
    <scope>NUCLEOTIDE SEQUENCE</scope>
    <source>
        <strain evidence="11">KCTC 23430</strain>
    </source>
</reference>
<evidence type="ECO:0000256" key="9">
    <source>
        <dbReference type="ARBA" id="ARBA00031636"/>
    </source>
</evidence>
<dbReference type="PANTHER" id="PTHR43298:SF2">
    <property type="entry name" value="FMN_FAD EXPORTER YEEO-RELATED"/>
    <property type="match status" value="1"/>
</dbReference>
<dbReference type="EMBL" id="BMYM01000001">
    <property type="protein sequence ID" value="GHD28808.1"/>
    <property type="molecule type" value="Genomic_DNA"/>
</dbReference>
<feature type="transmembrane region" description="Helical" evidence="10">
    <location>
        <begin position="312"/>
        <end position="335"/>
    </location>
</feature>
<keyword evidence="2" id="KW-0813">Transport</keyword>
<keyword evidence="3" id="KW-0050">Antiport</keyword>
<evidence type="ECO:0000256" key="5">
    <source>
        <dbReference type="ARBA" id="ARBA00022692"/>
    </source>
</evidence>
<comment type="subcellular location">
    <subcellularLocation>
        <location evidence="1">Cell inner membrane</location>
        <topology evidence="1">Multi-pass membrane protein</topology>
    </subcellularLocation>
</comment>
<evidence type="ECO:0000313" key="12">
    <source>
        <dbReference type="Proteomes" id="UP000644693"/>
    </source>
</evidence>
<name>A0A918XFB6_9GAMM</name>
<dbReference type="GO" id="GO:0006811">
    <property type="term" value="P:monoatomic ion transport"/>
    <property type="evidence" value="ECO:0007669"/>
    <property type="project" value="UniProtKB-KW"/>
</dbReference>
<evidence type="ECO:0000256" key="1">
    <source>
        <dbReference type="ARBA" id="ARBA00004429"/>
    </source>
</evidence>
<dbReference type="PANTHER" id="PTHR43298">
    <property type="entry name" value="MULTIDRUG RESISTANCE PROTEIN NORM-RELATED"/>
    <property type="match status" value="1"/>
</dbReference>
<dbReference type="GO" id="GO:0005886">
    <property type="term" value="C:plasma membrane"/>
    <property type="evidence" value="ECO:0007669"/>
    <property type="project" value="UniProtKB-SubCell"/>
</dbReference>
<evidence type="ECO:0000256" key="3">
    <source>
        <dbReference type="ARBA" id="ARBA00022449"/>
    </source>
</evidence>
<feature type="transmembrane region" description="Helical" evidence="10">
    <location>
        <begin position="418"/>
        <end position="437"/>
    </location>
</feature>
<keyword evidence="6 10" id="KW-1133">Transmembrane helix</keyword>
<keyword evidence="8 10" id="KW-0472">Membrane</keyword>
<proteinExistence type="predicted"/>
<feature type="transmembrane region" description="Helical" evidence="10">
    <location>
        <begin position="238"/>
        <end position="260"/>
    </location>
</feature>
<keyword evidence="12" id="KW-1185">Reference proteome</keyword>
<keyword evidence="5 10" id="KW-0812">Transmembrane</keyword>
<dbReference type="AlphaFoldDB" id="A0A918XFB6"/>
<feature type="transmembrane region" description="Helical" evidence="10">
    <location>
        <begin position="41"/>
        <end position="66"/>
    </location>
</feature>
<evidence type="ECO:0000313" key="11">
    <source>
        <dbReference type="EMBL" id="GHD28808.1"/>
    </source>
</evidence>
<evidence type="ECO:0000256" key="7">
    <source>
        <dbReference type="ARBA" id="ARBA00023065"/>
    </source>
</evidence>
<dbReference type="CDD" id="cd13133">
    <property type="entry name" value="MATE_like_7"/>
    <property type="match status" value="1"/>
</dbReference>
<dbReference type="InterPro" id="IPR050222">
    <property type="entry name" value="MATE_MdtK"/>
</dbReference>
<dbReference type="InterPro" id="IPR048279">
    <property type="entry name" value="MdtK-like"/>
</dbReference>
<dbReference type="RefSeq" id="WP_229802575.1">
    <property type="nucleotide sequence ID" value="NZ_BMYM01000001.1"/>
</dbReference>
<evidence type="ECO:0000256" key="4">
    <source>
        <dbReference type="ARBA" id="ARBA00022475"/>
    </source>
</evidence>
<dbReference type="GO" id="GO:0042910">
    <property type="term" value="F:xenobiotic transmembrane transporter activity"/>
    <property type="evidence" value="ECO:0007669"/>
    <property type="project" value="InterPro"/>
</dbReference>
<dbReference type="InterPro" id="IPR002528">
    <property type="entry name" value="MATE_fam"/>
</dbReference>
<dbReference type="NCBIfam" id="TIGR00797">
    <property type="entry name" value="matE"/>
    <property type="match status" value="1"/>
</dbReference>
<accession>A0A918XFB6</accession>
<evidence type="ECO:0000256" key="10">
    <source>
        <dbReference type="SAM" id="Phobius"/>
    </source>
</evidence>
<protein>
    <recommendedName>
        <fullName evidence="9">Multidrug-efflux transporter</fullName>
    </recommendedName>
</protein>